<reference evidence="1 2" key="1">
    <citation type="submission" date="2016-10" db="EMBL/GenBank/DDBJ databases">
        <authorList>
            <person name="de Groot N.N."/>
        </authorList>
    </citation>
    <scope>NUCLEOTIDE SEQUENCE [LARGE SCALE GENOMIC DNA]</scope>
    <source>
        <strain evidence="1 2">743A</strain>
    </source>
</reference>
<dbReference type="RefSeq" id="WP_092560036.1">
    <property type="nucleotide sequence ID" value="NZ_FOYZ01000005.1"/>
</dbReference>
<evidence type="ECO:0000313" key="2">
    <source>
        <dbReference type="Proteomes" id="UP000199659"/>
    </source>
</evidence>
<evidence type="ECO:0008006" key="3">
    <source>
        <dbReference type="Google" id="ProtNLM"/>
    </source>
</evidence>
<sequence>MKSANEELKRITDIILTREEEYGELKNACDDLFQFFLELSDLNLESEESKKDYFLPGGKAIGTVWAGMCVKEFMRTKKFLTGIYKAVQRAQERFSGQPVHILYAGSGPFGTLLVPLTTRFQPEEIQITFLEINEESLEKLKRIIKELEIDSYVKDIVLCDASDYQVDRQDPIHMVVTETMQRALYKEPQVSITANLVPQMAEGGILIPQNIKIDASLLDSKRDLERMTGVEGAEQDFSFYIDTILELNQTSIKEYSRETHTFPECEVYLPDKMEDRFDSFSLFTDIQVFEDEILTYMQCSLNMPYHIMKKRVMEAESAGRRKIGLQYMVGEVPGFQYRWLS</sequence>
<dbReference type="Gene3D" id="3.40.50.150">
    <property type="entry name" value="Vaccinia Virus protein VP39"/>
    <property type="match status" value="1"/>
</dbReference>
<dbReference type="InterPro" id="IPR029063">
    <property type="entry name" value="SAM-dependent_MTases_sf"/>
</dbReference>
<gene>
    <name evidence="1" type="ORF">SAMN05661086_01460</name>
</gene>
<dbReference type="Proteomes" id="UP000199659">
    <property type="component" value="Unassembled WGS sequence"/>
</dbReference>
<protein>
    <recommendedName>
        <fullName evidence="3">Phytanoyl-CoA dioxygenase</fullName>
    </recommendedName>
</protein>
<organism evidence="1 2">
    <name type="scientific">Anaeromicropila populeti</name>
    <dbReference type="NCBI Taxonomy" id="37658"/>
    <lineage>
        <taxon>Bacteria</taxon>
        <taxon>Bacillati</taxon>
        <taxon>Bacillota</taxon>
        <taxon>Clostridia</taxon>
        <taxon>Lachnospirales</taxon>
        <taxon>Lachnospiraceae</taxon>
        <taxon>Anaeromicropila</taxon>
    </lineage>
</organism>
<dbReference type="SUPFAM" id="SSF53335">
    <property type="entry name" value="S-adenosyl-L-methionine-dependent methyltransferases"/>
    <property type="match status" value="1"/>
</dbReference>
<dbReference type="OrthoDB" id="1157001at2"/>
<dbReference type="STRING" id="37658.SAMN05661086_01460"/>
<dbReference type="AlphaFoldDB" id="A0A1I6J8N9"/>
<proteinExistence type="predicted"/>
<accession>A0A1I6J8N9</accession>
<name>A0A1I6J8N9_9FIRM</name>
<keyword evidence="2" id="KW-1185">Reference proteome</keyword>
<dbReference type="EMBL" id="FOYZ01000005">
    <property type="protein sequence ID" value="SFR75343.1"/>
    <property type="molecule type" value="Genomic_DNA"/>
</dbReference>
<evidence type="ECO:0000313" key="1">
    <source>
        <dbReference type="EMBL" id="SFR75343.1"/>
    </source>
</evidence>